<dbReference type="EMBL" id="JAGMVJ010000012">
    <property type="protein sequence ID" value="KAH7084322.1"/>
    <property type="molecule type" value="Genomic_DNA"/>
</dbReference>
<gene>
    <name evidence="2" type="ORF">FB567DRAFT_550332</name>
</gene>
<feature type="compositionally biased region" description="Basic and acidic residues" evidence="1">
    <location>
        <begin position="238"/>
        <end position="248"/>
    </location>
</feature>
<evidence type="ECO:0000313" key="2">
    <source>
        <dbReference type="EMBL" id="KAH7084322.1"/>
    </source>
</evidence>
<evidence type="ECO:0000313" key="3">
    <source>
        <dbReference type="Proteomes" id="UP000813461"/>
    </source>
</evidence>
<dbReference type="Proteomes" id="UP000813461">
    <property type="component" value="Unassembled WGS sequence"/>
</dbReference>
<protein>
    <submittedName>
        <fullName evidence="2">Uncharacterized protein</fullName>
    </submittedName>
</protein>
<proteinExistence type="predicted"/>
<comment type="caution">
    <text evidence="2">The sequence shown here is derived from an EMBL/GenBank/DDBJ whole genome shotgun (WGS) entry which is preliminary data.</text>
</comment>
<feature type="region of interest" description="Disordered" evidence="1">
    <location>
        <begin position="238"/>
        <end position="279"/>
    </location>
</feature>
<organism evidence="2 3">
    <name type="scientific">Paraphoma chrysanthemicola</name>
    <dbReference type="NCBI Taxonomy" id="798071"/>
    <lineage>
        <taxon>Eukaryota</taxon>
        <taxon>Fungi</taxon>
        <taxon>Dikarya</taxon>
        <taxon>Ascomycota</taxon>
        <taxon>Pezizomycotina</taxon>
        <taxon>Dothideomycetes</taxon>
        <taxon>Pleosporomycetidae</taxon>
        <taxon>Pleosporales</taxon>
        <taxon>Pleosporineae</taxon>
        <taxon>Phaeosphaeriaceae</taxon>
        <taxon>Paraphoma</taxon>
    </lineage>
</organism>
<sequence length="294" mass="32891">MARCAKIPEGVTGRAANPDLWTYNTSPRKHHQTTGGKTGNDTDDFPATAPRRENRVNEENEEDEPLFSDTESSVYSITAGVVTEPPLPVRTGSFQQAVPRELARRDRIGDTLEEYDRAFREEFGAELRGEAEDSEGQTVYATGYEDPDFVEKDLREDLFAEIFEDAAARREEDKRDGTVWEEGSDNAATLEGRLDDHPPPHAPILIDAHGPQTIVFMPHCPKDLFRKQGLTIANAMRPKSEREADTRPRMHAWIDPISVQSDRTTSSQSKPKAPALSIPLRSLNGLVENEYSSE</sequence>
<reference evidence="2" key="1">
    <citation type="journal article" date="2021" name="Nat. Commun.">
        <title>Genetic determinants of endophytism in the Arabidopsis root mycobiome.</title>
        <authorList>
            <person name="Mesny F."/>
            <person name="Miyauchi S."/>
            <person name="Thiergart T."/>
            <person name="Pickel B."/>
            <person name="Atanasova L."/>
            <person name="Karlsson M."/>
            <person name="Huettel B."/>
            <person name="Barry K.W."/>
            <person name="Haridas S."/>
            <person name="Chen C."/>
            <person name="Bauer D."/>
            <person name="Andreopoulos W."/>
            <person name="Pangilinan J."/>
            <person name="LaButti K."/>
            <person name="Riley R."/>
            <person name="Lipzen A."/>
            <person name="Clum A."/>
            <person name="Drula E."/>
            <person name="Henrissat B."/>
            <person name="Kohler A."/>
            <person name="Grigoriev I.V."/>
            <person name="Martin F.M."/>
            <person name="Hacquard S."/>
        </authorList>
    </citation>
    <scope>NUCLEOTIDE SEQUENCE</scope>
    <source>
        <strain evidence="2">MPI-SDFR-AT-0120</strain>
    </source>
</reference>
<feature type="compositionally biased region" description="Polar residues" evidence="1">
    <location>
        <begin position="258"/>
        <end position="270"/>
    </location>
</feature>
<feature type="region of interest" description="Disordered" evidence="1">
    <location>
        <begin position="1"/>
        <end position="72"/>
    </location>
</feature>
<evidence type="ECO:0000256" key="1">
    <source>
        <dbReference type="SAM" id="MobiDB-lite"/>
    </source>
</evidence>
<keyword evidence="3" id="KW-1185">Reference proteome</keyword>
<dbReference type="AlphaFoldDB" id="A0A8K0VXY9"/>
<accession>A0A8K0VXY9</accession>
<name>A0A8K0VXY9_9PLEO</name>